<dbReference type="Pfam" id="PF07602">
    <property type="entry name" value="DUF1565"/>
    <property type="match status" value="1"/>
</dbReference>
<dbReference type="InterPro" id="IPR011459">
    <property type="entry name" value="DUF1565"/>
</dbReference>
<dbReference type="Gene3D" id="2.160.20.10">
    <property type="entry name" value="Single-stranded right-handed beta-helix, Pectin lyase-like"/>
    <property type="match status" value="1"/>
</dbReference>
<proteinExistence type="predicted"/>
<protein>
    <submittedName>
        <fullName evidence="2">PF07602 family protein</fullName>
    </submittedName>
</protein>
<dbReference type="EMBL" id="AHON02000078">
    <property type="protein sequence ID" value="EKO32239.1"/>
    <property type="molecule type" value="Genomic_DNA"/>
</dbReference>
<accession>A0A0E2BBH1</accession>
<keyword evidence="3" id="KW-1185">Reference proteome</keyword>
<dbReference type="NCBIfam" id="NF047854">
    <property type="entry name" value="LIC10774_LIC10365_LIC10821_LIC11207_LIC11030_fam"/>
    <property type="match status" value="1"/>
</dbReference>
<dbReference type="AlphaFoldDB" id="A0A0E2BBH1"/>
<evidence type="ECO:0000259" key="1">
    <source>
        <dbReference type="Pfam" id="PF07602"/>
    </source>
</evidence>
<dbReference type="SUPFAM" id="SSF51126">
    <property type="entry name" value="Pectin lyase-like"/>
    <property type="match status" value="1"/>
</dbReference>
<comment type="caution">
    <text evidence="2">The sequence shown here is derived from an EMBL/GenBank/DDBJ whole genome shotgun (WGS) entry which is preliminary data.</text>
</comment>
<feature type="domain" description="DUF1565" evidence="1">
    <location>
        <begin position="93"/>
        <end position="358"/>
    </location>
</feature>
<dbReference type="InterPro" id="IPR012334">
    <property type="entry name" value="Pectin_lyas_fold"/>
</dbReference>
<dbReference type="Proteomes" id="UP000006329">
    <property type="component" value="Unassembled WGS sequence"/>
</dbReference>
<dbReference type="InterPro" id="IPR011050">
    <property type="entry name" value="Pectin_lyase_fold/virulence"/>
</dbReference>
<evidence type="ECO:0000313" key="3">
    <source>
        <dbReference type="Proteomes" id="UP000006329"/>
    </source>
</evidence>
<organism evidence="2 3">
    <name type="scientific">Leptospira santarosai str. MOR084</name>
    <dbReference type="NCBI Taxonomy" id="1049984"/>
    <lineage>
        <taxon>Bacteria</taxon>
        <taxon>Pseudomonadati</taxon>
        <taxon>Spirochaetota</taxon>
        <taxon>Spirochaetia</taxon>
        <taxon>Leptospirales</taxon>
        <taxon>Leptospiraceae</taxon>
        <taxon>Leptospira</taxon>
    </lineage>
</organism>
<dbReference type="InterPro" id="IPR006626">
    <property type="entry name" value="PbH1"/>
</dbReference>
<sequence>MKTSACCNKDKDSYSIKNGNFKENKMKQISSMCLAAFLLFAGCAGANDGNKNSSLLLSGTSDKSLLDIAANPQRSLANSLPTTPNVHYVDALSGKNSNPGTSLAPYKTITHAVSQPGDTIYVAPGIYNEVLGETFPIRIPAGMNLIGNESGKGIESKVKGGNSGYSGTGVLRNEGPTLIFGTGLVSTGLANSAALILGNNSTIAGFTITNPEPYSGVTLSAVHVPGEPSYVIFGITIRNNTLTGTVGGAGVHMQSSNQAGTGNIISGNTIVSNFRGISNPYSNTVIKVENNLISQNKVGIDLIANTDFNTNADLGGGSTGSVGNNTITCNEFYDLYTSPSNTIILYAKNNHWDHTPPTEGVSADIMRSSSSSIFTSGMSLGAPHCNP</sequence>
<reference evidence="2" key="1">
    <citation type="submission" date="2012-10" db="EMBL/GenBank/DDBJ databases">
        <authorList>
            <person name="Harkins D.M."/>
            <person name="Durkin A.S."/>
            <person name="Brinkac L.M."/>
            <person name="Haft D.H."/>
            <person name="Selengut J.D."/>
            <person name="Sanka R."/>
            <person name="DePew J."/>
            <person name="Purushe J."/>
            <person name="Matthias M.A."/>
            <person name="Vinetz J.M."/>
            <person name="Sutton G.G."/>
            <person name="Nierman W.C."/>
            <person name="Fouts D.E."/>
        </authorList>
    </citation>
    <scope>NUCLEOTIDE SEQUENCE [LARGE SCALE GENOMIC DNA]</scope>
    <source>
        <strain evidence="2">MOR084</strain>
    </source>
</reference>
<name>A0A0E2BBH1_9LEPT</name>
<gene>
    <name evidence="2" type="ORF">LEP1GSC179_4059</name>
</gene>
<evidence type="ECO:0000313" key="2">
    <source>
        <dbReference type="EMBL" id="EKO32239.1"/>
    </source>
</evidence>
<dbReference type="SMART" id="SM00710">
    <property type="entry name" value="PbH1"/>
    <property type="match status" value="4"/>
</dbReference>